<dbReference type="Proteomes" id="UP000572680">
    <property type="component" value="Unassembled WGS sequence"/>
</dbReference>
<organism evidence="5 6">
    <name type="scientific">Actinomadura namibiensis</name>
    <dbReference type="NCBI Taxonomy" id="182080"/>
    <lineage>
        <taxon>Bacteria</taxon>
        <taxon>Bacillati</taxon>
        <taxon>Actinomycetota</taxon>
        <taxon>Actinomycetes</taxon>
        <taxon>Streptosporangiales</taxon>
        <taxon>Thermomonosporaceae</taxon>
        <taxon>Actinomadura</taxon>
    </lineage>
</organism>
<dbReference type="GO" id="GO:0003700">
    <property type="term" value="F:DNA-binding transcription factor activity"/>
    <property type="evidence" value="ECO:0007669"/>
    <property type="project" value="InterPro"/>
</dbReference>
<keyword evidence="2" id="KW-0238">DNA-binding</keyword>
<dbReference type="Gene3D" id="3.40.1410.10">
    <property type="entry name" value="Chorismate lyase-like"/>
    <property type="match status" value="1"/>
</dbReference>
<gene>
    <name evidence="5" type="ORF">HNR61_002355</name>
</gene>
<dbReference type="SUPFAM" id="SSF46785">
    <property type="entry name" value="Winged helix' DNA-binding domain"/>
    <property type="match status" value="1"/>
</dbReference>
<accession>A0A7W3QKS6</accession>
<dbReference type="InterPro" id="IPR011663">
    <property type="entry name" value="UTRA"/>
</dbReference>
<dbReference type="RefSeq" id="WP_067816559.1">
    <property type="nucleotide sequence ID" value="NZ_BAAALP010000053.1"/>
</dbReference>
<dbReference type="InterPro" id="IPR036388">
    <property type="entry name" value="WH-like_DNA-bd_sf"/>
</dbReference>
<proteinExistence type="predicted"/>
<feature type="domain" description="HTH gntR-type" evidence="4">
    <location>
        <begin position="9"/>
        <end position="77"/>
    </location>
</feature>
<evidence type="ECO:0000256" key="3">
    <source>
        <dbReference type="ARBA" id="ARBA00023163"/>
    </source>
</evidence>
<dbReference type="Pfam" id="PF07702">
    <property type="entry name" value="UTRA"/>
    <property type="match status" value="1"/>
</dbReference>
<evidence type="ECO:0000256" key="1">
    <source>
        <dbReference type="ARBA" id="ARBA00023015"/>
    </source>
</evidence>
<dbReference type="Pfam" id="PF00392">
    <property type="entry name" value="GntR"/>
    <property type="match status" value="1"/>
</dbReference>
<dbReference type="AlphaFoldDB" id="A0A7W3QKS6"/>
<dbReference type="PROSITE" id="PS50949">
    <property type="entry name" value="HTH_GNTR"/>
    <property type="match status" value="1"/>
</dbReference>
<dbReference type="InterPro" id="IPR000524">
    <property type="entry name" value="Tscrpt_reg_HTH_GntR"/>
</dbReference>
<keyword evidence="1" id="KW-0805">Transcription regulation</keyword>
<dbReference type="PANTHER" id="PTHR44846">
    <property type="entry name" value="MANNOSYL-D-GLYCERATE TRANSPORT/METABOLISM SYSTEM REPRESSOR MNGR-RELATED"/>
    <property type="match status" value="1"/>
</dbReference>
<protein>
    <submittedName>
        <fullName evidence="5">GntR family transcriptional regulator</fullName>
    </submittedName>
</protein>
<dbReference type="GO" id="GO:0003677">
    <property type="term" value="F:DNA binding"/>
    <property type="evidence" value="ECO:0007669"/>
    <property type="project" value="UniProtKB-KW"/>
</dbReference>
<keyword evidence="6" id="KW-1185">Reference proteome</keyword>
<dbReference type="PANTHER" id="PTHR44846:SF17">
    <property type="entry name" value="GNTR-FAMILY TRANSCRIPTIONAL REGULATOR"/>
    <property type="match status" value="1"/>
</dbReference>
<evidence type="ECO:0000313" key="5">
    <source>
        <dbReference type="EMBL" id="MBA8950742.1"/>
    </source>
</evidence>
<evidence type="ECO:0000256" key="2">
    <source>
        <dbReference type="ARBA" id="ARBA00023125"/>
    </source>
</evidence>
<keyword evidence="3" id="KW-0804">Transcription</keyword>
<dbReference type="SMART" id="SM00866">
    <property type="entry name" value="UTRA"/>
    <property type="match status" value="1"/>
</dbReference>
<dbReference type="EMBL" id="JACJIA010000002">
    <property type="protein sequence ID" value="MBA8950742.1"/>
    <property type="molecule type" value="Genomic_DNA"/>
</dbReference>
<evidence type="ECO:0000313" key="6">
    <source>
        <dbReference type="Proteomes" id="UP000572680"/>
    </source>
</evidence>
<dbReference type="CDD" id="cd07377">
    <property type="entry name" value="WHTH_GntR"/>
    <property type="match status" value="1"/>
</dbReference>
<dbReference type="Gene3D" id="1.10.10.10">
    <property type="entry name" value="Winged helix-like DNA-binding domain superfamily/Winged helix DNA-binding domain"/>
    <property type="match status" value="1"/>
</dbReference>
<dbReference type="InterPro" id="IPR028978">
    <property type="entry name" value="Chorismate_lyase_/UTRA_dom_sf"/>
</dbReference>
<dbReference type="InterPro" id="IPR050679">
    <property type="entry name" value="Bact_HTH_transcr_reg"/>
</dbReference>
<dbReference type="SUPFAM" id="SSF64288">
    <property type="entry name" value="Chorismate lyase-like"/>
    <property type="match status" value="1"/>
</dbReference>
<evidence type="ECO:0000259" key="4">
    <source>
        <dbReference type="PROSITE" id="PS50949"/>
    </source>
</evidence>
<dbReference type="InterPro" id="IPR036390">
    <property type="entry name" value="WH_DNA-bd_sf"/>
</dbReference>
<comment type="caution">
    <text evidence="5">The sequence shown here is derived from an EMBL/GenBank/DDBJ whole genome shotgun (WGS) entry which is preliminary data.</text>
</comment>
<name>A0A7W3QKS6_ACTNM</name>
<dbReference type="GO" id="GO:0045892">
    <property type="term" value="P:negative regulation of DNA-templated transcription"/>
    <property type="evidence" value="ECO:0007669"/>
    <property type="project" value="TreeGrafter"/>
</dbReference>
<dbReference type="SMART" id="SM00345">
    <property type="entry name" value="HTH_GNTR"/>
    <property type="match status" value="1"/>
</dbReference>
<reference evidence="5 6" key="1">
    <citation type="submission" date="2020-08" db="EMBL/GenBank/DDBJ databases">
        <title>Genomic Encyclopedia of Type Strains, Phase IV (KMG-IV): sequencing the most valuable type-strain genomes for metagenomic binning, comparative biology and taxonomic classification.</title>
        <authorList>
            <person name="Goeker M."/>
        </authorList>
    </citation>
    <scope>NUCLEOTIDE SEQUENCE [LARGE SCALE GENOMIC DNA]</scope>
    <source>
        <strain evidence="5 6">DSM 44197</strain>
    </source>
</reference>
<sequence>MAPAIHRPDPPYLQIVKHIRAEIESGALREGDHVPSARQIAQRWDVSLATATKVLAALRSEGLAVGVTGVGTVVTTRSALNAPKDRIVAALTGRIYPADEHAEIVSAELVAAPPHVADALGLYQGAKVVCRRRVTHKDGVPVSTSTSWLDGELARIAPALLRPGSLGQGGTLGVVRAATGRRVAGPQTDQFTASSATEQDAAALGVAPGAPVLRGRNWMRDADGNVIEYGEFVSVAGRWATYEYEIPS</sequence>